<keyword evidence="3" id="KW-1185">Reference proteome</keyword>
<dbReference type="Pfam" id="PF00903">
    <property type="entry name" value="Glyoxalase"/>
    <property type="match status" value="1"/>
</dbReference>
<accession>A0A553ZX02</accession>
<dbReference type="InterPro" id="IPR004360">
    <property type="entry name" value="Glyas_Fos-R_dOase_dom"/>
</dbReference>
<dbReference type="AlphaFoldDB" id="A0A553ZX02"/>
<evidence type="ECO:0000313" key="2">
    <source>
        <dbReference type="EMBL" id="TSB45990.1"/>
    </source>
</evidence>
<dbReference type="RefSeq" id="WP_143849330.1">
    <property type="nucleotide sequence ID" value="NZ_VLXZ01000008.1"/>
</dbReference>
<organism evidence="2 3">
    <name type="scientific">Alkalicoccobacillus porphyridii</name>
    <dbReference type="NCBI Taxonomy" id="2597270"/>
    <lineage>
        <taxon>Bacteria</taxon>
        <taxon>Bacillati</taxon>
        <taxon>Bacillota</taxon>
        <taxon>Bacilli</taxon>
        <taxon>Bacillales</taxon>
        <taxon>Bacillaceae</taxon>
        <taxon>Alkalicoccobacillus</taxon>
    </lineage>
</organism>
<dbReference type="Proteomes" id="UP000318521">
    <property type="component" value="Unassembled WGS sequence"/>
</dbReference>
<dbReference type="OrthoDB" id="3826308at2"/>
<comment type="caution">
    <text evidence="2">The sequence shown here is derived from an EMBL/GenBank/DDBJ whole genome shotgun (WGS) entry which is preliminary data.</text>
</comment>
<dbReference type="CDD" id="cd06587">
    <property type="entry name" value="VOC"/>
    <property type="match status" value="1"/>
</dbReference>
<protein>
    <submittedName>
        <fullName evidence="2">VOC family protein</fullName>
    </submittedName>
</protein>
<proteinExistence type="predicted"/>
<sequence length="126" mass="14070">MEGKLIFYFVPVHDLQKAIELYRDTLGFTETWREGEYTVSFSLPGSDVELMIEQMTEGSPTVAGPVFLVPSVNQVILQYQQKLDFVSEPTETPDGLWISAKDDSGNGLYFTDESKIEASHTGINVS</sequence>
<dbReference type="InterPro" id="IPR037523">
    <property type="entry name" value="VOC_core"/>
</dbReference>
<dbReference type="EMBL" id="VLXZ01000008">
    <property type="protein sequence ID" value="TSB45990.1"/>
    <property type="molecule type" value="Genomic_DNA"/>
</dbReference>
<dbReference type="InterPro" id="IPR029068">
    <property type="entry name" value="Glyas_Bleomycin-R_OHBP_Dase"/>
</dbReference>
<feature type="domain" description="VOC" evidence="1">
    <location>
        <begin position="4"/>
        <end position="113"/>
    </location>
</feature>
<dbReference type="Gene3D" id="3.10.180.10">
    <property type="entry name" value="2,3-Dihydroxybiphenyl 1,2-Dioxygenase, domain 1"/>
    <property type="match status" value="1"/>
</dbReference>
<gene>
    <name evidence="2" type="ORF">FN960_13885</name>
</gene>
<evidence type="ECO:0000313" key="3">
    <source>
        <dbReference type="Proteomes" id="UP000318521"/>
    </source>
</evidence>
<dbReference type="PROSITE" id="PS51819">
    <property type="entry name" value="VOC"/>
    <property type="match status" value="1"/>
</dbReference>
<reference evidence="2 3" key="1">
    <citation type="submission" date="2019-07" db="EMBL/GenBank/DDBJ databases">
        <authorList>
            <person name="Park Y.J."/>
            <person name="Jeong S.E."/>
            <person name="Jung H.S."/>
        </authorList>
    </citation>
    <scope>NUCLEOTIDE SEQUENCE [LARGE SCALE GENOMIC DNA]</scope>
    <source>
        <strain evidence="3">P16(2019)</strain>
    </source>
</reference>
<dbReference type="SUPFAM" id="SSF54593">
    <property type="entry name" value="Glyoxalase/Bleomycin resistance protein/Dihydroxybiphenyl dioxygenase"/>
    <property type="match status" value="1"/>
</dbReference>
<name>A0A553ZX02_9BACI</name>
<evidence type="ECO:0000259" key="1">
    <source>
        <dbReference type="PROSITE" id="PS51819"/>
    </source>
</evidence>